<sequence length="126" mass="14135">MHELPVPDYTLLFHIITVNFTFALIIFLVGNKIIQKIIGFTIALYVGEIVFKFGLIVGLIGILPHGPIEFLGFSFIAYAGQKFKTRNNYTKPLIIGCTLLITAAFIESTLSIYIFQNSIRVLKNIP</sequence>
<feature type="transmembrane region" description="Helical" evidence="1">
    <location>
        <begin position="42"/>
        <end position="63"/>
    </location>
</feature>
<dbReference type="GeneID" id="69060603"/>
<evidence type="ECO:0000313" key="3">
    <source>
        <dbReference type="EMBL" id="BBG26465.1"/>
    </source>
</evidence>
<keyword evidence="1" id="KW-1133">Transmembrane helix</keyword>
<dbReference type="EMBL" id="AP018930">
    <property type="protein sequence ID" value="BBG26465.1"/>
    <property type="molecule type" value="Genomic_DNA"/>
</dbReference>
<reference evidence="2 4" key="2">
    <citation type="journal article" date="2020" name="Int. J. Syst. Evol. Microbiol.">
        <title>Sulfuracidifex tepidarius gen. nov., sp. nov. and transfer of Sulfolobus metallicus Huber and Stetter 1992 to the genus Sulfuracidifex as Sulfuracidifex metallicus comb. nov.</title>
        <authorList>
            <person name="Itoh T."/>
            <person name="Miura T."/>
            <person name="Sakai H.D."/>
            <person name="Kato S."/>
            <person name="Ohkuma M."/>
            <person name="Takashina T."/>
        </authorList>
    </citation>
    <scope>NUCLEOTIDE SEQUENCE [LARGE SCALE GENOMIC DNA]</scope>
    <source>
        <strain evidence="2 4">IC-006</strain>
        <strain evidence="3">IC-007</strain>
    </source>
</reference>
<name>A0A510DU85_9CREN</name>
<keyword evidence="4" id="KW-1185">Reference proteome</keyword>
<proteinExistence type="predicted"/>
<dbReference type="AlphaFoldDB" id="A0A510DU85"/>
<dbReference type="Proteomes" id="UP000322983">
    <property type="component" value="Chromosome"/>
</dbReference>
<dbReference type="EMBL" id="AP018929">
    <property type="protein sequence ID" value="BBG23714.1"/>
    <property type="molecule type" value="Genomic_DNA"/>
</dbReference>
<keyword evidence="1" id="KW-0812">Transmembrane</keyword>
<keyword evidence="1" id="KW-0472">Membrane</keyword>
<evidence type="ECO:0000313" key="5">
    <source>
        <dbReference type="Proteomes" id="UP000325030"/>
    </source>
</evidence>
<evidence type="ECO:0000256" key="1">
    <source>
        <dbReference type="SAM" id="Phobius"/>
    </source>
</evidence>
<dbReference type="KEGG" id="step:IC006_1004"/>
<gene>
    <name evidence="2" type="ORF">IC006_1004</name>
    <name evidence="3" type="ORF">IC007_0975</name>
</gene>
<feature type="transmembrane region" description="Helical" evidence="1">
    <location>
        <begin position="12"/>
        <end position="30"/>
    </location>
</feature>
<accession>A0A510E1V0</accession>
<protein>
    <recommendedName>
        <fullName evidence="6">Stage II sporulation protein M</fullName>
    </recommendedName>
</protein>
<dbReference type="Proteomes" id="UP000325030">
    <property type="component" value="Chromosome"/>
</dbReference>
<dbReference type="RefSeq" id="WP_054846484.1">
    <property type="nucleotide sequence ID" value="NZ_AP018929.1"/>
</dbReference>
<organism evidence="2 4">
    <name type="scientific">Sulfuracidifex tepidarius</name>
    <dbReference type="NCBI Taxonomy" id="1294262"/>
    <lineage>
        <taxon>Archaea</taxon>
        <taxon>Thermoproteota</taxon>
        <taxon>Thermoprotei</taxon>
        <taxon>Sulfolobales</taxon>
        <taxon>Sulfolobaceae</taxon>
        <taxon>Sulfuracidifex</taxon>
    </lineage>
</organism>
<accession>A0A510DU85</accession>
<reference evidence="5" key="1">
    <citation type="submission" date="2018-09" db="EMBL/GenBank/DDBJ databases">
        <title>Complete Genome Sequencing of Sulfolobus sp. JCM 16834.</title>
        <authorList>
            <person name="Kato S."/>
            <person name="Itoh T."/>
            <person name="Ohkuma M."/>
        </authorList>
    </citation>
    <scope>NUCLEOTIDE SEQUENCE [LARGE SCALE GENOMIC DNA]</scope>
    <source>
        <strain evidence="5">IC-007</strain>
    </source>
</reference>
<feature type="transmembrane region" description="Helical" evidence="1">
    <location>
        <begin position="93"/>
        <end position="115"/>
    </location>
</feature>
<evidence type="ECO:0000313" key="2">
    <source>
        <dbReference type="EMBL" id="BBG23714.1"/>
    </source>
</evidence>
<evidence type="ECO:0000313" key="4">
    <source>
        <dbReference type="Proteomes" id="UP000322983"/>
    </source>
</evidence>
<evidence type="ECO:0008006" key="6">
    <source>
        <dbReference type="Google" id="ProtNLM"/>
    </source>
</evidence>